<protein>
    <submittedName>
        <fullName evidence="1">Uncharacterized protein</fullName>
    </submittedName>
</protein>
<organism evidence="1">
    <name type="scientific">Picea sitchensis</name>
    <name type="common">Sitka spruce</name>
    <name type="synonym">Pinus sitchensis</name>
    <dbReference type="NCBI Taxonomy" id="3332"/>
    <lineage>
        <taxon>Eukaryota</taxon>
        <taxon>Viridiplantae</taxon>
        <taxon>Streptophyta</taxon>
        <taxon>Embryophyta</taxon>
        <taxon>Tracheophyta</taxon>
        <taxon>Spermatophyta</taxon>
        <taxon>Pinopsida</taxon>
        <taxon>Pinidae</taxon>
        <taxon>Conifers I</taxon>
        <taxon>Pinales</taxon>
        <taxon>Pinaceae</taxon>
        <taxon>Picea</taxon>
    </lineage>
</organism>
<reference evidence="1" key="1">
    <citation type="submission" date="2007-06" db="EMBL/GenBank/DDBJ databases">
        <title>Full length cDNA sequences from Sitka Spruce (Picea sitchensis).</title>
        <authorList>
            <person name="Ralph S.G."/>
            <person name="Chun H.E."/>
            <person name="Liao N."/>
            <person name="Ali J."/>
            <person name="Reid K."/>
            <person name="Kolosova N."/>
            <person name="Cooper N."/>
            <person name="Cullis C."/>
            <person name="Jancsik S."/>
            <person name="Moore R."/>
            <person name="Mayo M."/>
            <person name="Wagner S."/>
            <person name="Holt R.A."/>
            <person name="Jones S.J.M."/>
            <person name="Marra M.A."/>
            <person name="Ritland C.E."/>
            <person name="Ritland K."/>
            <person name="Bohlmann J."/>
        </authorList>
    </citation>
    <scope>NUCLEOTIDE SEQUENCE</scope>
    <source>
        <tissue evidence="1">Bark</tissue>
    </source>
</reference>
<evidence type="ECO:0000313" key="1">
    <source>
        <dbReference type="EMBL" id="ABR18321.1"/>
    </source>
</evidence>
<accession>B8LRP1</accession>
<dbReference type="EMBL" id="EF678576">
    <property type="protein sequence ID" value="ABR18321.1"/>
    <property type="molecule type" value="mRNA"/>
</dbReference>
<sequence length="85" mass="8803">MYCFCSSMRGELITYFGACGACGMHLPGNQGAVAEEGLASFAGSISISRSLNVPSSISFERRSDGGSKAGRFVSSAALPFAVTRL</sequence>
<proteinExistence type="evidence at transcript level"/>
<name>B8LRP1_PICSI</name>
<dbReference type="AlphaFoldDB" id="B8LRP1"/>